<name>A0A9D2AHN0_9BACT</name>
<dbReference type="PANTHER" id="PTHR12128">
    <property type="entry name" value="DIHYDRODIPICOLINATE SYNTHASE"/>
    <property type="match status" value="1"/>
</dbReference>
<evidence type="ECO:0000313" key="8">
    <source>
        <dbReference type="EMBL" id="HIX19581.1"/>
    </source>
</evidence>
<dbReference type="InterPro" id="IPR013785">
    <property type="entry name" value="Aldolase_TIM"/>
</dbReference>
<evidence type="ECO:0000256" key="5">
    <source>
        <dbReference type="PIRNR" id="PIRNR001365"/>
    </source>
</evidence>
<sequence>MDTSLKLHGLVAATHTPMKADGSCNPDAVDAQAAFLASQGIKLAFITGSTGESAHMQLAERKENMAAWGEAGAKHGIRFVVHTGGNSVYDGRELAEYAVKCGAAATASNSPCYFKPGSLDALVDCCAFEASGAPDLPYYFYDIPALTHVSFNPCKFMEAAAKKIPNFCGLKFTNPDLALYIEALNYEGGKYDCPWGVDEWFLGALATGAKGGVGSSFNYAPKLYQDIIRAFEAGDIAEARRLQQLSVKMINIIASKGYMGCCKAIMGWWGVDLGPARLPMGTPDQATLKQLRDELSAIGFFDWAINK</sequence>
<keyword evidence="3 5" id="KW-0456">Lyase</keyword>
<feature type="binding site" evidence="7">
    <location>
        <position position="213"/>
    </location>
    <ligand>
        <name>pyruvate</name>
        <dbReference type="ChEBI" id="CHEBI:15361"/>
    </ligand>
</feature>
<evidence type="ECO:0000256" key="2">
    <source>
        <dbReference type="ARBA" id="ARBA00022490"/>
    </source>
</evidence>
<evidence type="ECO:0000256" key="7">
    <source>
        <dbReference type="PIRSR" id="PIRSR001365-2"/>
    </source>
</evidence>
<dbReference type="Proteomes" id="UP000823964">
    <property type="component" value="Unassembled WGS sequence"/>
</dbReference>
<comment type="subcellular location">
    <subcellularLocation>
        <location evidence="1">Cytoplasm</location>
    </subcellularLocation>
</comment>
<evidence type="ECO:0000313" key="9">
    <source>
        <dbReference type="Proteomes" id="UP000823964"/>
    </source>
</evidence>
<gene>
    <name evidence="8" type="ORF">H9862_03135</name>
</gene>
<dbReference type="SUPFAM" id="SSF51569">
    <property type="entry name" value="Aldolase"/>
    <property type="match status" value="1"/>
</dbReference>
<organism evidence="8 9">
    <name type="scientific">Candidatus Akkermansia intestinigallinarum</name>
    <dbReference type="NCBI Taxonomy" id="2838431"/>
    <lineage>
        <taxon>Bacteria</taxon>
        <taxon>Pseudomonadati</taxon>
        <taxon>Verrucomicrobiota</taxon>
        <taxon>Verrucomicrobiia</taxon>
        <taxon>Verrucomicrobiales</taxon>
        <taxon>Akkermansiaceae</taxon>
        <taxon>Akkermansia</taxon>
    </lineage>
</organism>
<reference evidence="8" key="1">
    <citation type="journal article" date="2021" name="PeerJ">
        <title>Extensive microbial diversity within the chicken gut microbiome revealed by metagenomics and culture.</title>
        <authorList>
            <person name="Gilroy R."/>
            <person name="Ravi A."/>
            <person name="Getino M."/>
            <person name="Pursley I."/>
            <person name="Horton D.L."/>
            <person name="Alikhan N.F."/>
            <person name="Baker D."/>
            <person name="Gharbi K."/>
            <person name="Hall N."/>
            <person name="Watson M."/>
            <person name="Adriaenssens E.M."/>
            <person name="Foster-Nyarko E."/>
            <person name="Jarju S."/>
            <person name="Secka A."/>
            <person name="Antonio M."/>
            <person name="Oren A."/>
            <person name="Chaudhuri R.R."/>
            <person name="La Ragione R."/>
            <person name="Hildebrand F."/>
            <person name="Pallen M.J."/>
        </authorList>
    </citation>
    <scope>NUCLEOTIDE SEQUENCE</scope>
    <source>
        <strain evidence="8">14975</strain>
    </source>
</reference>
<dbReference type="InterPro" id="IPR002220">
    <property type="entry name" value="DapA-like"/>
</dbReference>
<reference evidence="8" key="2">
    <citation type="submission" date="2021-04" db="EMBL/GenBank/DDBJ databases">
        <authorList>
            <person name="Gilroy R."/>
        </authorList>
    </citation>
    <scope>NUCLEOTIDE SEQUENCE</scope>
    <source>
        <strain evidence="8">14975</strain>
    </source>
</reference>
<dbReference type="SMART" id="SM01130">
    <property type="entry name" value="DHDPS"/>
    <property type="match status" value="1"/>
</dbReference>
<evidence type="ECO:0000256" key="1">
    <source>
        <dbReference type="ARBA" id="ARBA00004496"/>
    </source>
</evidence>
<dbReference type="GO" id="GO:0016829">
    <property type="term" value="F:lyase activity"/>
    <property type="evidence" value="ECO:0007669"/>
    <property type="project" value="UniProtKB-KW"/>
</dbReference>
<dbReference type="PRINTS" id="PR00146">
    <property type="entry name" value="DHPICSNTHASE"/>
</dbReference>
<feature type="active site" description="Proton donor/acceptor" evidence="6">
    <location>
        <position position="141"/>
    </location>
</feature>
<feature type="binding site" evidence="7">
    <location>
        <position position="50"/>
    </location>
    <ligand>
        <name>pyruvate</name>
        <dbReference type="ChEBI" id="CHEBI:15361"/>
    </ligand>
</feature>
<dbReference type="Pfam" id="PF00701">
    <property type="entry name" value="DHDPS"/>
    <property type="match status" value="1"/>
</dbReference>
<evidence type="ECO:0000256" key="3">
    <source>
        <dbReference type="ARBA" id="ARBA00023239"/>
    </source>
</evidence>
<evidence type="ECO:0000256" key="4">
    <source>
        <dbReference type="ARBA" id="ARBA00023277"/>
    </source>
</evidence>
<dbReference type="AlphaFoldDB" id="A0A9D2AHN0"/>
<accession>A0A9D2AHN0</accession>
<keyword evidence="4" id="KW-0119">Carbohydrate metabolism</keyword>
<evidence type="ECO:0000256" key="6">
    <source>
        <dbReference type="PIRSR" id="PIRSR001365-1"/>
    </source>
</evidence>
<feature type="active site" description="Schiff-base intermediate with substrate" evidence="6">
    <location>
        <position position="171"/>
    </location>
</feature>
<dbReference type="GO" id="GO:0005737">
    <property type="term" value="C:cytoplasm"/>
    <property type="evidence" value="ECO:0007669"/>
    <property type="project" value="UniProtKB-SubCell"/>
</dbReference>
<keyword evidence="2" id="KW-0963">Cytoplasm</keyword>
<comment type="caution">
    <text evidence="8">The sequence shown here is derived from an EMBL/GenBank/DDBJ whole genome shotgun (WGS) entry which is preliminary data.</text>
</comment>
<dbReference type="PANTHER" id="PTHR12128:SF21">
    <property type="entry name" value="N-ACETYLNEURAMINATE LYASE"/>
    <property type="match status" value="1"/>
</dbReference>
<dbReference type="EMBL" id="DXFQ01000051">
    <property type="protein sequence ID" value="HIX19581.1"/>
    <property type="molecule type" value="Genomic_DNA"/>
</dbReference>
<dbReference type="Gene3D" id="3.20.20.70">
    <property type="entry name" value="Aldolase class I"/>
    <property type="match status" value="1"/>
</dbReference>
<dbReference type="PIRSF" id="PIRSF001365">
    <property type="entry name" value="DHDPS"/>
    <property type="match status" value="1"/>
</dbReference>
<comment type="similarity">
    <text evidence="5">Belongs to the DapA family.</text>
</comment>
<proteinExistence type="inferred from homology"/>
<protein>
    <submittedName>
        <fullName evidence="8">Dihydrodipicolinate synthase family protein</fullName>
    </submittedName>
</protein>